<dbReference type="SUPFAM" id="SSF51445">
    <property type="entry name" value="(Trans)glycosidases"/>
    <property type="match status" value="1"/>
</dbReference>
<dbReference type="SUPFAM" id="SSF81296">
    <property type="entry name" value="E set domains"/>
    <property type="match status" value="1"/>
</dbReference>
<keyword evidence="3" id="KW-0326">Glycosidase</keyword>
<dbReference type="InterPro" id="IPR044505">
    <property type="entry name" value="GlgX_Isoamylase_N_E_set"/>
</dbReference>
<name>A0A1I5S3G8_9RHOB</name>
<dbReference type="PANTHER" id="PTHR43002">
    <property type="entry name" value="GLYCOGEN DEBRANCHING ENZYME"/>
    <property type="match status" value="1"/>
</dbReference>
<dbReference type="InterPro" id="IPR006047">
    <property type="entry name" value="GH13_cat_dom"/>
</dbReference>
<reference evidence="6 7" key="1">
    <citation type="submission" date="2016-10" db="EMBL/GenBank/DDBJ databases">
        <authorList>
            <person name="de Groot N.N."/>
        </authorList>
    </citation>
    <scope>NUCLEOTIDE SEQUENCE [LARGE SCALE GENOMIC DNA]</scope>
    <source>
        <strain evidence="6 7">DSM 19547</strain>
    </source>
</reference>
<dbReference type="Pfam" id="PF00128">
    <property type="entry name" value="Alpha-amylase"/>
    <property type="match status" value="1"/>
</dbReference>
<feature type="region of interest" description="Disordered" evidence="4">
    <location>
        <begin position="470"/>
        <end position="496"/>
    </location>
</feature>
<dbReference type="InterPro" id="IPR013780">
    <property type="entry name" value="Glyco_hydro_b"/>
</dbReference>
<dbReference type="InterPro" id="IPR014756">
    <property type="entry name" value="Ig_E-set"/>
</dbReference>
<dbReference type="Proteomes" id="UP000199356">
    <property type="component" value="Unassembled WGS sequence"/>
</dbReference>
<dbReference type="Pfam" id="PF02922">
    <property type="entry name" value="CBM_48"/>
    <property type="match status" value="1"/>
</dbReference>
<sequence length="695" mass="79045">MSRTTSRVEAGFDVPLGAHWDGSGTNFALFSAHAEKVELCLFDARGRREIERIELPEFTHEVWHGYLPGVRPGQLYGYRVHGPYAPEEGHRFNPNKLLLDPYALALRGNLRWHDAVFGYKIGHKREDLSFDRRDSAFVMPKCVVVDPAHTWGEDIRPDIPWSRSIIYEAHVKGMTARHPDVEEVHRGTFEGLADERVIDHLVKLGVTSIELLPVQAYFDDRHLIERGLSNYWGYNTLGFFAPAPHFLTPDGSINEFKLMVRRLHEAGIEVIMDVVYNHTAEGNHMGPTLSFRGIDNASYYTLGDDPRYYFDTTGCGNSLNLRNSRVLQMVMDSLRYWVEDCHVDGFRFDLATTLGRDREDYSSHAVFLEAVRQDPVLSRVKLIAEPWDTGPDGYQVGNFPPGWAEWNDQYRDTLRAFWKGDQGTGRELAGGLLGSAHLFGQKGRRPWSSINFATAHDGFTLMDLVTYNDKHNEENGEDNRDGHSHNLSWNCGEEGETDDPEIIALRDRQRRNIIATLLLSQGTPMLLMGDERGRSQGGNNNSYCQDNEMNWLGWQTDARDAEFESFVRGVIDVRRTRELLQASSFLHADPDPLTGRHVAWLNPEGRPMEAEDWEDPGRLIFGLSLCESGTELLILMNAGHEPGDFALPPAGEEGWRKLIDTDAGFANARSRRTERRREITLAPRSLLLLEWREAQ</sequence>
<dbReference type="Gene3D" id="2.60.40.10">
    <property type="entry name" value="Immunoglobulins"/>
    <property type="match status" value="1"/>
</dbReference>
<dbReference type="STRING" id="441119.SAMN04488047_1104"/>
<dbReference type="NCBIfam" id="TIGR02100">
    <property type="entry name" value="glgX_debranch"/>
    <property type="match status" value="1"/>
</dbReference>
<protein>
    <submittedName>
        <fullName evidence="6">Glycogen operon protein</fullName>
    </submittedName>
</protein>
<feature type="domain" description="Glycosyl hydrolase family 13 catalytic" evidence="5">
    <location>
        <begin position="168"/>
        <end position="574"/>
    </location>
</feature>
<dbReference type="InterPro" id="IPR011837">
    <property type="entry name" value="Glycogen_debranch_GlgX"/>
</dbReference>
<dbReference type="GO" id="GO:0004135">
    <property type="term" value="F:amylo-alpha-1,6-glucosidase activity"/>
    <property type="evidence" value="ECO:0007669"/>
    <property type="project" value="InterPro"/>
</dbReference>
<accession>A0A1I5S3G8</accession>
<evidence type="ECO:0000313" key="7">
    <source>
        <dbReference type="Proteomes" id="UP000199356"/>
    </source>
</evidence>
<dbReference type="EMBL" id="FOXA01000010">
    <property type="protein sequence ID" value="SFP64806.1"/>
    <property type="molecule type" value="Genomic_DNA"/>
</dbReference>
<keyword evidence="2" id="KW-0378">Hydrolase</keyword>
<organism evidence="6 7">
    <name type="scientific">Tranquillimonas alkanivorans</name>
    <dbReference type="NCBI Taxonomy" id="441119"/>
    <lineage>
        <taxon>Bacteria</taxon>
        <taxon>Pseudomonadati</taxon>
        <taxon>Pseudomonadota</taxon>
        <taxon>Alphaproteobacteria</taxon>
        <taxon>Rhodobacterales</taxon>
        <taxon>Roseobacteraceae</taxon>
        <taxon>Tranquillimonas</taxon>
    </lineage>
</organism>
<evidence type="ECO:0000256" key="2">
    <source>
        <dbReference type="ARBA" id="ARBA00022801"/>
    </source>
</evidence>
<evidence type="ECO:0000313" key="6">
    <source>
        <dbReference type="EMBL" id="SFP64806.1"/>
    </source>
</evidence>
<proteinExistence type="inferred from homology"/>
<gene>
    <name evidence="6" type="ORF">SAMN04488047_1104</name>
</gene>
<feature type="compositionally biased region" description="Basic and acidic residues" evidence="4">
    <location>
        <begin position="470"/>
        <end position="484"/>
    </location>
</feature>
<comment type="similarity">
    <text evidence="1">Belongs to the glycosyl hydrolase 13 family.</text>
</comment>
<evidence type="ECO:0000256" key="1">
    <source>
        <dbReference type="ARBA" id="ARBA00008061"/>
    </source>
</evidence>
<keyword evidence="7" id="KW-1185">Reference proteome</keyword>
<dbReference type="CDD" id="cd02856">
    <property type="entry name" value="E_set_GDE_Isoamylase_N"/>
    <property type="match status" value="1"/>
</dbReference>
<dbReference type="SUPFAM" id="SSF51011">
    <property type="entry name" value="Glycosyl hydrolase domain"/>
    <property type="match status" value="1"/>
</dbReference>
<dbReference type="InterPro" id="IPR013783">
    <property type="entry name" value="Ig-like_fold"/>
</dbReference>
<dbReference type="Gene3D" id="3.20.20.80">
    <property type="entry name" value="Glycosidases"/>
    <property type="match status" value="1"/>
</dbReference>
<evidence type="ECO:0000259" key="5">
    <source>
        <dbReference type="SMART" id="SM00642"/>
    </source>
</evidence>
<dbReference type="GO" id="GO:0005980">
    <property type="term" value="P:glycogen catabolic process"/>
    <property type="evidence" value="ECO:0007669"/>
    <property type="project" value="InterPro"/>
</dbReference>
<evidence type="ECO:0000256" key="3">
    <source>
        <dbReference type="ARBA" id="ARBA00023295"/>
    </source>
</evidence>
<evidence type="ECO:0000256" key="4">
    <source>
        <dbReference type="SAM" id="MobiDB-lite"/>
    </source>
</evidence>
<dbReference type="Gene3D" id="2.60.40.1180">
    <property type="entry name" value="Golgi alpha-mannosidase II"/>
    <property type="match status" value="1"/>
</dbReference>
<dbReference type="AlphaFoldDB" id="A0A1I5S3G8"/>
<dbReference type="RefSeq" id="WP_093422512.1">
    <property type="nucleotide sequence ID" value="NZ_FOXA01000010.1"/>
</dbReference>
<dbReference type="CDD" id="cd11326">
    <property type="entry name" value="AmyAc_Glg_debranch"/>
    <property type="match status" value="1"/>
</dbReference>
<dbReference type="InterPro" id="IPR017853">
    <property type="entry name" value="GH"/>
</dbReference>
<dbReference type="InterPro" id="IPR004193">
    <property type="entry name" value="Glyco_hydro_13_N"/>
</dbReference>
<dbReference type="OrthoDB" id="3236218at2"/>
<dbReference type="SMART" id="SM00642">
    <property type="entry name" value="Aamy"/>
    <property type="match status" value="1"/>
</dbReference>